<reference evidence="3" key="1">
    <citation type="journal article" date="2020" name="Nat. Commun.">
        <title>Large-scale genome sequencing of mycorrhizal fungi provides insights into the early evolution of symbiotic traits.</title>
        <authorList>
            <person name="Miyauchi S."/>
            <person name="Kiss E."/>
            <person name="Kuo A."/>
            <person name="Drula E."/>
            <person name="Kohler A."/>
            <person name="Sanchez-Garcia M."/>
            <person name="Morin E."/>
            <person name="Andreopoulos B."/>
            <person name="Barry K.W."/>
            <person name="Bonito G."/>
            <person name="Buee M."/>
            <person name="Carver A."/>
            <person name="Chen C."/>
            <person name="Cichocki N."/>
            <person name="Clum A."/>
            <person name="Culley D."/>
            <person name="Crous P.W."/>
            <person name="Fauchery L."/>
            <person name="Girlanda M."/>
            <person name="Hayes R.D."/>
            <person name="Keri Z."/>
            <person name="LaButti K."/>
            <person name="Lipzen A."/>
            <person name="Lombard V."/>
            <person name="Magnuson J."/>
            <person name="Maillard F."/>
            <person name="Murat C."/>
            <person name="Nolan M."/>
            <person name="Ohm R.A."/>
            <person name="Pangilinan J."/>
            <person name="Pereira M.F."/>
            <person name="Perotto S."/>
            <person name="Peter M."/>
            <person name="Pfister S."/>
            <person name="Riley R."/>
            <person name="Sitrit Y."/>
            <person name="Stielow J.B."/>
            <person name="Szollosi G."/>
            <person name="Zifcakova L."/>
            <person name="Stursova M."/>
            <person name="Spatafora J.W."/>
            <person name="Tedersoo L."/>
            <person name="Vaario L.M."/>
            <person name="Yamada A."/>
            <person name="Yan M."/>
            <person name="Wang P."/>
            <person name="Xu J."/>
            <person name="Bruns T."/>
            <person name="Baldrian P."/>
            <person name="Vilgalys R."/>
            <person name="Dunand C."/>
            <person name="Henrissat B."/>
            <person name="Grigoriev I.V."/>
            <person name="Hibbett D."/>
            <person name="Nagy L.G."/>
            <person name="Martin F.M."/>
        </authorList>
    </citation>
    <scope>NUCLEOTIDE SEQUENCE</scope>
    <source>
        <strain evidence="3">UH-Tt-Lm1</strain>
    </source>
</reference>
<sequence>MGPQSTSPDDDDPRLQYSYPAPPQVQQPYQSILLRHTPTRSPNEAFKPRSWEFPNILTEMLVSQEGVNASLSLQDEDASTLLDILDQASEAPNMSLDLRRRGFRTLRRVCGLQTTLPRSCILSGNIPKEGDFAFASGGLADTWKGNHDGNPVCIKAFRTYTADALIEIKKRLFQEIVVWRRLSHPNVLPVLGISPELFPLCIVSEWMIDGNILDFISAHPELNRLRLLAEAANGLQYLHLANIVHSDLKPTNILIDSNYHARLTDYGLIAIILDPRIVDPGSTGTLPPVGAVRYMAPELLCPSRFNLKNSNPTRKSDIYALGVVTYQVLTGQQYFPGATDGVIVRNVVFGNRPIRPPSTNEWVSGDVWNFISRCWSLSWDGRPDVELAVNALNDATDAVEARRAINAQGENTSCGESVSGHPPSENVPRRRISCTYIHEILQYSPPPEFPTTPSPFVAKAPADPKARRRERKRTPKEGLQNVARFHWASLAAWSPCVP</sequence>
<keyword evidence="4" id="KW-1185">Reference proteome</keyword>
<dbReference type="Pfam" id="PF00069">
    <property type="entry name" value="Pkinase"/>
    <property type="match status" value="1"/>
</dbReference>
<dbReference type="InterPro" id="IPR011009">
    <property type="entry name" value="Kinase-like_dom_sf"/>
</dbReference>
<dbReference type="InterPro" id="IPR051681">
    <property type="entry name" value="Ser/Thr_Kinases-Pseudokinases"/>
</dbReference>
<dbReference type="Proteomes" id="UP000736335">
    <property type="component" value="Unassembled WGS sequence"/>
</dbReference>
<dbReference type="GO" id="GO:0005524">
    <property type="term" value="F:ATP binding"/>
    <property type="evidence" value="ECO:0007669"/>
    <property type="project" value="InterPro"/>
</dbReference>
<dbReference type="Gene3D" id="1.10.510.10">
    <property type="entry name" value="Transferase(Phosphotransferase) domain 1"/>
    <property type="match status" value="1"/>
</dbReference>
<dbReference type="EMBL" id="WIUZ02000014">
    <property type="protein sequence ID" value="KAF9781366.1"/>
    <property type="molecule type" value="Genomic_DNA"/>
</dbReference>
<evidence type="ECO:0000256" key="1">
    <source>
        <dbReference type="SAM" id="MobiDB-lite"/>
    </source>
</evidence>
<dbReference type="PROSITE" id="PS00108">
    <property type="entry name" value="PROTEIN_KINASE_ST"/>
    <property type="match status" value="1"/>
</dbReference>
<comment type="caution">
    <text evidence="3">The sequence shown here is derived from an EMBL/GenBank/DDBJ whole genome shotgun (WGS) entry which is preliminary data.</text>
</comment>
<dbReference type="InterPro" id="IPR000719">
    <property type="entry name" value="Prot_kinase_dom"/>
</dbReference>
<feature type="compositionally biased region" description="Low complexity" evidence="1">
    <location>
        <begin position="454"/>
        <end position="463"/>
    </location>
</feature>
<dbReference type="GO" id="GO:0004674">
    <property type="term" value="F:protein serine/threonine kinase activity"/>
    <property type="evidence" value="ECO:0007669"/>
    <property type="project" value="TreeGrafter"/>
</dbReference>
<dbReference type="SMART" id="SM00220">
    <property type="entry name" value="S_TKc"/>
    <property type="match status" value="1"/>
</dbReference>
<dbReference type="SUPFAM" id="SSF56112">
    <property type="entry name" value="Protein kinase-like (PK-like)"/>
    <property type="match status" value="1"/>
</dbReference>
<evidence type="ECO:0000313" key="4">
    <source>
        <dbReference type="Proteomes" id="UP000736335"/>
    </source>
</evidence>
<dbReference type="PANTHER" id="PTHR44329">
    <property type="entry name" value="SERINE/THREONINE-PROTEIN KINASE TNNI3K-RELATED"/>
    <property type="match status" value="1"/>
</dbReference>
<keyword evidence="3" id="KW-0808">Transferase</keyword>
<feature type="region of interest" description="Disordered" evidence="1">
    <location>
        <begin position="447"/>
        <end position="477"/>
    </location>
</feature>
<dbReference type="InterPro" id="IPR008271">
    <property type="entry name" value="Ser/Thr_kinase_AS"/>
</dbReference>
<keyword evidence="3" id="KW-0418">Kinase</keyword>
<evidence type="ECO:0000259" key="2">
    <source>
        <dbReference type="PROSITE" id="PS50011"/>
    </source>
</evidence>
<protein>
    <submittedName>
        <fullName evidence="3">Kinase-like domain-containing protein</fullName>
    </submittedName>
</protein>
<accession>A0A9P6H8N7</accession>
<organism evidence="3 4">
    <name type="scientific">Thelephora terrestris</name>
    <dbReference type="NCBI Taxonomy" id="56493"/>
    <lineage>
        <taxon>Eukaryota</taxon>
        <taxon>Fungi</taxon>
        <taxon>Dikarya</taxon>
        <taxon>Basidiomycota</taxon>
        <taxon>Agaricomycotina</taxon>
        <taxon>Agaricomycetes</taxon>
        <taxon>Thelephorales</taxon>
        <taxon>Thelephoraceae</taxon>
        <taxon>Thelephora</taxon>
    </lineage>
</organism>
<proteinExistence type="predicted"/>
<reference evidence="3" key="2">
    <citation type="submission" date="2020-11" db="EMBL/GenBank/DDBJ databases">
        <authorList>
            <consortium name="DOE Joint Genome Institute"/>
            <person name="Kuo A."/>
            <person name="Miyauchi S."/>
            <person name="Kiss E."/>
            <person name="Drula E."/>
            <person name="Kohler A."/>
            <person name="Sanchez-Garcia M."/>
            <person name="Andreopoulos B."/>
            <person name="Barry K.W."/>
            <person name="Bonito G."/>
            <person name="Buee M."/>
            <person name="Carver A."/>
            <person name="Chen C."/>
            <person name="Cichocki N."/>
            <person name="Clum A."/>
            <person name="Culley D."/>
            <person name="Crous P.W."/>
            <person name="Fauchery L."/>
            <person name="Girlanda M."/>
            <person name="Hayes R."/>
            <person name="Keri Z."/>
            <person name="Labutti K."/>
            <person name="Lipzen A."/>
            <person name="Lombard V."/>
            <person name="Magnuson J."/>
            <person name="Maillard F."/>
            <person name="Morin E."/>
            <person name="Murat C."/>
            <person name="Nolan M."/>
            <person name="Ohm R."/>
            <person name="Pangilinan J."/>
            <person name="Pereira M."/>
            <person name="Perotto S."/>
            <person name="Peter M."/>
            <person name="Riley R."/>
            <person name="Sitrit Y."/>
            <person name="Stielow B."/>
            <person name="Szollosi G."/>
            <person name="Zifcakova L."/>
            <person name="Stursova M."/>
            <person name="Spatafora J.W."/>
            <person name="Tedersoo L."/>
            <person name="Vaario L.-M."/>
            <person name="Yamada A."/>
            <person name="Yan M."/>
            <person name="Wang P."/>
            <person name="Xu J."/>
            <person name="Bruns T."/>
            <person name="Baldrian P."/>
            <person name="Vilgalys R."/>
            <person name="Henrissat B."/>
            <person name="Grigoriev I.V."/>
            <person name="Hibbett D."/>
            <person name="Nagy L.G."/>
            <person name="Martin F.M."/>
        </authorList>
    </citation>
    <scope>NUCLEOTIDE SEQUENCE</scope>
    <source>
        <strain evidence="3">UH-Tt-Lm1</strain>
    </source>
</reference>
<evidence type="ECO:0000313" key="3">
    <source>
        <dbReference type="EMBL" id="KAF9781366.1"/>
    </source>
</evidence>
<dbReference type="PANTHER" id="PTHR44329:SF214">
    <property type="entry name" value="PROTEIN KINASE DOMAIN-CONTAINING PROTEIN"/>
    <property type="match status" value="1"/>
</dbReference>
<dbReference type="AlphaFoldDB" id="A0A9P6H8N7"/>
<feature type="domain" description="Protein kinase" evidence="2">
    <location>
        <begin position="128"/>
        <end position="396"/>
    </location>
</feature>
<gene>
    <name evidence="3" type="ORF">BJ322DRAFT_272073</name>
</gene>
<name>A0A9P6H8N7_9AGAM</name>
<dbReference type="PROSITE" id="PS50011">
    <property type="entry name" value="PROTEIN_KINASE_DOM"/>
    <property type="match status" value="1"/>
</dbReference>
<feature type="region of interest" description="Disordered" evidence="1">
    <location>
        <begin position="1"/>
        <end position="27"/>
    </location>
</feature>
<dbReference type="OrthoDB" id="346907at2759"/>